<comment type="caution">
    <text evidence="4">The sequence shown here is derived from an EMBL/GenBank/DDBJ whole genome shotgun (WGS) entry which is preliminary data.</text>
</comment>
<dbReference type="RefSeq" id="WP_188126485.1">
    <property type="nucleotide sequence ID" value="NZ_BOMP01000051.1"/>
</dbReference>
<proteinExistence type="predicted"/>
<gene>
    <name evidence="3" type="ORF">Alo02nite_35710</name>
    <name evidence="4" type="ORF">BJ964_009169</name>
</gene>
<organism evidence="4 5">
    <name type="scientific">Actinoplanes lobatus</name>
    <dbReference type="NCBI Taxonomy" id="113568"/>
    <lineage>
        <taxon>Bacteria</taxon>
        <taxon>Bacillati</taxon>
        <taxon>Actinomycetota</taxon>
        <taxon>Actinomycetes</taxon>
        <taxon>Micromonosporales</taxon>
        <taxon>Micromonosporaceae</taxon>
        <taxon>Actinoplanes</taxon>
    </lineage>
</organism>
<name>A0A7W7HQT1_9ACTN</name>
<keyword evidence="6" id="KW-1185">Reference proteome</keyword>
<keyword evidence="1" id="KW-0812">Transmembrane</keyword>
<feature type="transmembrane region" description="Helical" evidence="1">
    <location>
        <begin position="122"/>
        <end position="144"/>
    </location>
</feature>
<dbReference type="EMBL" id="BOMP01000051">
    <property type="protein sequence ID" value="GIE40673.1"/>
    <property type="molecule type" value="Genomic_DNA"/>
</dbReference>
<evidence type="ECO:0000313" key="3">
    <source>
        <dbReference type="EMBL" id="GIE40673.1"/>
    </source>
</evidence>
<feature type="transmembrane region" description="Helical" evidence="1">
    <location>
        <begin position="7"/>
        <end position="31"/>
    </location>
</feature>
<dbReference type="InterPro" id="IPR045528">
    <property type="entry name" value="DO-GTPase2"/>
</dbReference>
<keyword evidence="1" id="KW-1133">Transmembrane helix</keyword>
<dbReference type="PROSITE" id="PS51257">
    <property type="entry name" value="PROKAR_LIPOPROTEIN"/>
    <property type="match status" value="1"/>
</dbReference>
<evidence type="ECO:0000259" key="2">
    <source>
        <dbReference type="Pfam" id="PF19993"/>
    </source>
</evidence>
<accession>A0A7W7HQT1</accession>
<dbReference type="Proteomes" id="UP000590511">
    <property type="component" value="Unassembled WGS sequence"/>
</dbReference>
<keyword evidence="1" id="KW-0472">Membrane</keyword>
<protein>
    <submittedName>
        <fullName evidence="4">RecA/RadA recombinase</fullName>
    </submittedName>
</protein>
<reference evidence="3 6" key="2">
    <citation type="submission" date="2021-01" db="EMBL/GenBank/DDBJ databases">
        <title>Whole genome shotgun sequence of Actinoplanes lobatus NBRC 12513.</title>
        <authorList>
            <person name="Komaki H."/>
            <person name="Tamura T."/>
        </authorList>
    </citation>
    <scope>NUCLEOTIDE SEQUENCE [LARGE SCALE GENOMIC DNA]</scope>
    <source>
        <strain evidence="3 6">NBRC 12513</strain>
    </source>
</reference>
<dbReference type="EMBL" id="JACHNC010000001">
    <property type="protein sequence ID" value="MBB4755008.1"/>
    <property type="molecule type" value="Genomic_DNA"/>
</dbReference>
<dbReference type="Pfam" id="PF19993">
    <property type="entry name" value="DO-GTPase2"/>
    <property type="match status" value="1"/>
</dbReference>
<feature type="transmembrane region" description="Helical" evidence="1">
    <location>
        <begin position="37"/>
        <end position="56"/>
    </location>
</feature>
<feature type="transmembrane region" description="Helical" evidence="1">
    <location>
        <begin position="150"/>
        <end position="171"/>
    </location>
</feature>
<evidence type="ECO:0000313" key="6">
    <source>
        <dbReference type="Proteomes" id="UP000631312"/>
    </source>
</evidence>
<dbReference type="AlphaFoldDB" id="A0A7W7HQT1"/>
<evidence type="ECO:0000256" key="1">
    <source>
        <dbReference type="SAM" id="Phobius"/>
    </source>
</evidence>
<reference evidence="4 5" key="1">
    <citation type="submission" date="2020-08" db="EMBL/GenBank/DDBJ databases">
        <title>Sequencing the genomes of 1000 actinobacteria strains.</title>
        <authorList>
            <person name="Klenk H.-P."/>
        </authorList>
    </citation>
    <scope>NUCLEOTIDE SEQUENCE [LARGE SCALE GENOMIC DNA]</scope>
    <source>
        <strain evidence="4 5">DSM 43150</strain>
    </source>
</reference>
<evidence type="ECO:0000313" key="5">
    <source>
        <dbReference type="Proteomes" id="UP000590511"/>
    </source>
</evidence>
<evidence type="ECO:0000313" key="4">
    <source>
        <dbReference type="EMBL" id="MBB4755008.1"/>
    </source>
</evidence>
<feature type="domain" description="Double-GTPase 2" evidence="2">
    <location>
        <begin position="276"/>
        <end position="491"/>
    </location>
</feature>
<sequence length="519" mass="55192">MRVIGFAVYYAGALACLLFVTVPVSLVLAGVSVVTGAVAVIVAAGLVLAGPGAGLLTPDGARTGLPGRVAREFVRRDPAWPQYFAAQAVLDAGATTGRAWAWTTGAWRTGVGWLAGNNCGGFWWPIVVLPVLTVLAAGSLGAAVVLPACLLVIAALTLAAWITGPPLVYLLRGVDAGWRRMWRSRASCTACFATAAVPAYRCRGGHGPAQRASGDDLHRDVRPGRLGVLWRRCSCGLRLPTMVLRAAHSRHLEACCPSCGEALFAGAGRVRDVRAPVFGPASAGKTQFIMAALVGLHRAADKAGVAVTMPDNRGRIAYEVYADLISRAAPAPKTDTTAPVAVTVRLEQGLNTTLLHLFDAAGETLTDREQNAGLSYLDTAETLTFVLDPFSIRRIRDEHGAASATVFTDANAALHDPEDAYNATAQRLQEYGVRTDRNRLAFVVTKADLLCRLPLTMPGDDSAAVRDWLRSYGLENLLVTAERDFRQVRFFLVSGRDTDPGGPVSVLRWILMKGWGGIG</sequence>
<dbReference type="Proteomes" id="UP000631312">
    <property type="component" value="Unassembled WGS sequence"/>
</dbReference>